<name>A0ABX1RKF2_9PSEU</name>
<keyword evidence="2" id="KW-1185">Reference proteome</keyword>
<proteinExistence type="predicted"/>
<comment type="caution">
    <text evidence="1">The sequence shown here is derived from an EMBL/GenBank/DDBJ whole genome shotgun (WGS) entry which is preliminary data.</text>
</comment>
<reference evidence="1 2" key="1">
    <citation type="submission" date="2020-04" db="EMBL/GenBank/DDBJ databases">
        <authorList>
            <person name="Klaysubun C."/>
            <person name="Duangmal K."/>
            <person name="Lipun K."/>
        </authorList>
    </citation>
    <scope>NUCLEOTIDE SEQUENCE [LARGE SCALE GENOMIC DNA]</scope>
    <source>
        <strain evidence="1 2">JCM 11839</strain>
    </source>
</reference>
<dbReference type="EMBL" id="JAAXKY010000071">
    <property type="protein sequence ID" value="NMH79565.1"/>
    <property type="molecule type" value="Genomic_DNA"/>
</dbReference>
<dbReference type="Proteomes" id="UP001296706">
    <property type="component" value="Unassembled WGS sequence"/>
</dbReference>
<organism evidence="1 2">
    <name type="scientific">Pseudonocardia xinjiangensis</name>
    <dbReference type="NCBI Taxonomy" id="75289"/>
    <lineage>
        <taxon>Bacteria</taxon>
        <taxon>Bacillati</taxon>
        <taxon>Actinomycetota</taxon>
        <taxon>Actinomycetes</taxon>
        <taxon>Pseudonocardiales</taxon>
        <taxon>Pseudonocardiaceae</taxon>
        <taxon>Pseudonocardia</taxon>
    </lineage>
</organism>
<protein>
    <submittedName>
        <fullName evidence="1">Cell wall-binding protein</fullName>
    </submittedName>
</protein>
<sequence length="115" mass="12759">MHHRHDHADEEVVRDRSLRAAYLREVAGLVDRAAALVASGLSEEAVARTLHAQRRALAERYKGLTSPARRARLYRRNVERYGDPHGPTVENLRAGGRSWADIILSSSRAGAPPES</sequence>
<gene>
    <name evidence="1" type="ORF">HF577_21030</name>
</gene>
<evidence type="ECO:0000313" key="2">
    <source>
        <dbReference type="Proteomes" id="UP001296706"/>
    </source>
</evidence>
<dbReference type="RefSeq" id="WP_169397628.1">
    <property type="nucleotide sequence ID" value="NZ_BAAAJH010000010.1"/>
</dbReference>
<accession>A0ABX1RKF2</accession>
<evidence type="ECO:0000313" key="1">
    <source>
        <dbReference type="EMBL" id="NMH79565.1"/>
    </source>
</evidence>